<feature type="domain" description="Calpain catalytic" evidence="6">
    <location>
        <begin position="201"/>
        <end position="409"/>
    </location>
</feature>
<dbReference type="EMBL" id="CAJVPJ010003282">
    <property type="protein sequence ID" value="CAG8637952.1"/>
    <property type="molecule type" value="Genomic_DNA"/>
</dbReference>
<keyword evidence="8" id="KW-1185">Reference proteome</keyword>
<dbReference type="SUPFAM" id="SSF54001">
    <property type="entry name" value="Cysteine proteinases"/>
    <property type="match status" value="1"/>
</dbReference>
<gene>
    <name evidence="7" type="ORF">POCULU_LOCUS9260</name>
</gene>
<evidence type="ECO:0000256" key="2">
    <source>
        <dbReference type="ARBA" id="ARBA00022670"/>
    </source>
</evidence>
<feature type="non-terminal residue" evidence="7">
    <location>
        <position position="1"/>
    </location>
</feature>
<dbReference type="PANTHER" id="PTHR46143:SF1">
    <property type="entry name" value="CALPAIN-7"/>
    <property type="match status" value="1"/>
</dbReference>
<dbReference type="SUPFAM" id="SSF116846">
    <property type="entry name" value="MIT domain"/>
    <property type="match status" value="2"/>
</dbReference>
<dbReference type="InterPro" id="IPR036181">
    <property type="entry name" value="MIT_dom_sf"/>
</dbReference>
<evidence type="ECO:0000256" key="1">
    <source>
        <dbReference type="ARBA" id="ARBA00010193"/>
    </source>
</evidence>
<dbReference type="OrthoDB" id="167576at2759"/>
<sequence>MAARRTNSAMMETLRREALNLAGRAIEQDNSGNFEVAKRHYQEVVRLLGLIIERMGSQPSERNIIINKREEYVRRIEQLDSSILFSKAQAILKKAKSEEEQFKFVQALNSYLEAVEPLLQAQKHANDSLKAELRIQIKQTLDKAEPLKKLRFPPRPRNGLTPSSKLSPLTDTERKILLDTSRINEKIFLPWYDDDDLNEPFLFDKLFTDLDGPLQLSLQQKELFGSWKRPYQVMKNPVMIAEISSSNIVQDIVTDCSFVASLCVSAAYERRHNKQLITKCIYPQDEHGKPMYNPFVDDLLPVSRDGTLMCTFSTNKDELWPSIVEKAYLKLMGGYDFPGSNSGIDLYALTEWLPEHIFITEAFDKESTWKRLFRGQKDGNVLVIISTGEMDEERANTVGLVPTHAYAVL</sequence>
<evidence type="ECO:0000256" key="4">
    <source>
        <dbReference type="ARBA" id="ARBA00022807"/>
    </source>
</evidence>
<comment type="similarity">
    <text evidence="1">Belongs to the peptidase C2 family. PalB/RIM13 subfamily.</text>
</comment>
<comment type="caution">
    <text evidence="7">The sequence shown here is derived from an EMBL/GenBank/DDBJ whole genome shotgun (WGS) entry which is preliminary data.</text>
</comment>
<dbReference type="Proteomes" id="UP000789572">
    <property type="component" value="Unassembled WGS sequence"/>
</dbReference>
<dbReference type="InterPro" id="IPR007330">
    <property type="entry name" value="MIT_dom"/>
</dbReference>
<dbReference type="InterPro" id="IPR001300">
    <property type="entry name" value="Peptidase_C2_calpain_cat"/>
</dbReference>
<comment type="caution">
    <text evidence="5">Lacks conserved residue(s) required for the propagation of feature annotation.</text>
</comment>
<dbReference type="Pfam" id="PF00648">
    <property type="entry name" value="Peptidase_C2"/>
    <property type="match status" value="1"/>
</dbReference>
<keyword evidence="3" id="KW-0378">Hydrolase</keyword>
<evidence type="ECO:0000256" key="3">
    <source>
        <dbReference type="ARBA" id="ARBA00022801"/>
    </source>
</evidence>
<dbReference type="GO" id="GO:0006508">
    <property type="term" value="P:proteolysis"/>
    <property type="evidence" value="ECO:0007669"/>
    <property type="project" value="UniProtKB-KW"/>
</dbReference>
<dbReference type="InterPro" id="IPR051297">
    <property type="entry name" value="PalB/RIM13"/>
</dbReference>
<accession>A0A9N9DGH1</accession>
<evidence type="ECO:0000313" key="7">
    <source>
        <dbReference type="EMBL" id="CAG8637952.1"/>
    </source>
</evidence>
<evidence type="ECO:0000313" key="8">
    <source>
        <dbReference type="Proteomes" id="UP000789572"/>
    </source>
</evidence>
<dbReference type="SMART" id="SM00230">
    <property type="entry name" value="CysPc"/>
    <property type="match status" value="1"/>
</dbReference>
<dbReference type="Gene3D" id="1.20.58.80">
    <property type="entry name" value="Phosphotransferase system, lactose/cellobiose-type IIA subunit"/>
    <property type="match status" value="2"/>
</dbReference>
<evidence type="ECO:0000256" key="5">
    <source>
        <dbReference type="PROSITE-ProRule" id="PRU00239"/>
    </source>
</evidence>
<dbReference type="PROSITE" id="PS50203">
    <property type="entry name" value="CALPAIN_CAT"/>
    <property type="match status" value="1"/>
</dbReference>
<name>A0A9N9DGH1_9GLOM</name>
<keyword evidence="2" id="KW-0645">Protease</keyword>
<protein>
    <submittedName>
        <fullName evidence="7">120_t:CDS:1</fullName>
    </submittedName>
</protein>
<dbReference type="GO" id="GO:0004198">
    <property type="term" value="F:calcium-dependent cysteine-type endopeptidase activity"/>
    <property type="evidence" value="ECO:0007669"/>
    <property type="project" value="InterPro"/>
</dbReference>
<keyword evidence="4" id="KW-0788">Thiol protease</keyword>
<reference evidence="7" key="1">
    <citation type="submission" date="2021-06" db="EMBL/GenBank/DDBJ databases">
        <authorList>
            <person name="Kallberg Y."/>
            <person name="Tangrot J."/>
            <person name="Rosling A."/>
        </authorList>
    </citation>
    <scope>NUCLEOTIDE SEQUENCE</scope>
    <source>
        <strain evidence="7">IA702</strain>
    </source>
</reference>
<dbReference type="PANTHER" id="PTHR46143">
    <property type="entry name" value="CALPAIN-7"/>
    <property type="match status" value="1"/>
</dbReference>
<evidence type="ECO:0000259" key="6">
    <source>
        <dbReference type="PROSITE" id="PS50203"/>
    </source>
</evidence>
<dbReference type="InterPro" id="IPR038765">
    <property type="entry name" value="Papain-like_cys_pep_sf"/>
</dbReference>
<proteinExistence type="inferred from homology"/>
<dbReference type="AlphaFoldDB" id="A0A9N9DGH1"/>
<dbReference type="Pfam" id="PF04212">
    <property type="entry name" value="MIT"/>
    <property type="match status" value="2"/>
</dbReference>
<organism evidence="7 8">
    <name type="scientific">Paraglomus occultum</name>
    <dbReference type="NCBI Taxonomy" id="144539"/>
    <lineage>
        <taxon>Eukaryota</taxon>
        <taxon>Fungi</taxon>
        <taxon>Fungi incertae sedis</taxon>
        <taxon>Mucoromycota</taxon>
        <taxon>Glomeromycotina</taxon>
        <taxon>Glomeromycetes</taxon>
        <taxon>Paraglomerales</taxon>
        <taxon>Paraglomeraceae</taxon>
        <taxon>Paraglomus</taxon>
    </lineage>
</organism>